<name>A0ABU1WI06_9BURK</name>
<keyword evidence="2" id="KW-1185">Reference proteome</keyword>
<dbReference type="Proteomes" id="UP001265700">
    <property type="component" value="Unassembled WGS sequence"/>
</dbReference>
<sequence>MNLAEALNLGCACQTLQADRLREQLETHPALEGLVAQLATSHPHLFSSTAVFLDASTGRQLAQTVQALERVIARPEWQALAIAQAPAIAQRDWGPAGVFMGYDFHLADDGPRLIEINSNAGGAILNAALARAHRACCEAFDGLFKTPATPKPQDDTFVSMFEAEWRSQLTDRPLRNILIVDDAPAQQYLAPEFEMARGLLAAHGLIAVIADPGELQWRDGALWHPALPAGMSVDLVYNRLTDFYLEAKEHLALNHAYQAGAVVLTPHPRTHALYADKRNLITLSDAALLASWGVDQATLAVLAQAVPATRLVTPENAEALWAQRRTLFFKPSAGFGARAAYRGDKLTRRVWGDILAGSYVAQTLIPPSERLVWVDDETRRLKVDLRAYTFRGEVQLLAARTWSGQTTNFRTEGGGFSPVVVLPDPAILDGDRSDAMQALAPTLNLPA</sequence>
<dbReference type="SUPFAM" id="SSF56059">
    <property type="entry name" value="Glutathione synthetase ATP-binding domain-like"/>
    <property type="match status" value="1"/>
</dbReference>
<evidence type="ECO:0000313" key="1">
    <source>
        <dbReference type="EMBL" id="MDR7148901.1"/>
    </source>
</evidence>
<evidence type="ECO:0008006" key="3">
    <source>
        <dbReference type="Google" id="ProtNLM"/>
    </source>
</evidence>
<dbReference type="RefSeq" id="WP_310311862.1">
    <property type="nucleotide sequence ID" value="NZ_JAVDWU010000001.1"/>
</dbReference>
<dbReference type="EMBL" id="JAVDWU010000001">
    <property type="protein sequence ID" value="MDR7148901.1"/>
    <property type="molecule type" value="Genomic_DNA"/>
</dbReference>
<evidence type="ECO:0000313" key="2">
    <source>
        <dbReference type="Proteomes" id="UP001265700"/>
    </source>
</evidence>
<proteinExistence type="predicted"/>
<protein>
    <recommendedName>
        <fullName evidence="3">ATP-grasp domain-containing protein</fullName>
    </recommendedName>
</protein>
<reference evidence="1 2" key="1">
    <citation type="submission" date="2023-07" db="EMBL/GenBank/DDBJ databases">
        <title>Sorghum-associated microbial communities from plants grown in Nebraska, USA.</title>
        <authorList>
            <person name="Schachtman D."/>
        </authorList>
    </citation>
    <scope>NUCLEOTIDE SEQUENCE [LARGE SCALE GENOMIC DNA]</scope>
    <source>
        <strain evidence="1 2">4249</strain>
    </source>
</reference>
<comment type="caution">
    <text evidence="1">The sequence shown here is derived from an EMBL/GenBank/DDBJ whole genome shotgun (WGS) entry which is preliminary data.</text>
</comment>
<organism evidence="1 2">
    <name type="scientific">Hydrogenophaga palleronii</name>
    <dbReference type="NCBI Taxonomy" id="65655"/>
    <lineage>
        <taxon>Bacteria</taxon>
        <taxon>Pseudomonadati</taxon>
        <taxon>Pseudomonadota</taxon>
        <taxon>Betaproteobacteria</taxon>
        <taxon>Burkholderiales</taxon>
        <taxon>Comamonadaceae</taxon>
        <taxon>Hydrogenophaga</taxon>
    </lineage>
</organism>
<gene>
    <name evidence="1" type="ORF">J2W49_000829</name>
</gene>
<accession>A0ABU1WI06</accession>